<comment type="caution">
    <text evidence="1">The sequence shown here is derived from an EMBL/GenBank/DDBJ whole genome shotgun (WGS) entry which is preliminary data.</text>
</comment>
<dbReference type="Proteomes" id="UP000177507">
    <property type="component" value="Unassembled WGS sequence"/>
</dbReference>
<proteinExistence type="predicted"/>
<dbReference type="AlphaFoldDB" id="A0A1F8EZC1"/>
<gene>
    <name evidence="1" type="ORF">A2831_01470</name>
</gene>
<protein>
    <submittedName>
        <fullName evidence="1">Uncharacterized protein</fullName>
    </submittedName>
</protein>
<dbReference type="EMBL" id="MGJI01000009">
    <property type="protein sequence ID" value="OGN05389.1"/>
    <property type="molecule type" value="Genomic_DNA"/>
</dbReference>
<evidence type="ECO:0000313" key="1">
    <source>
        <dbReference type="EMBL" id="OGN05389.1"/>
    </source>
</evidence>
<organism evidence="1 2">
    <name type="scientific">Candidatus Yanofskybacteria bacterium RIFCSPHIGHO2_01_FULL_44_17</name>
    <dbReference type="NCBI Taxonomy" id="1802668"/>
    <lineage>
        <taxon>Bacteria</taxon>
        <taxon>Candidatus Yanofskyibacteriota</taxon>
    </lineage>
</organism>
<name>A0A1F8EZC1_9BACT</name>
<accession>A0A1F8EZC1</accession>
<reference evidence="1 2" key="1">
    <citation type="journal article" date="2016" name="Nat. Commun.">
        <title>Thousands of microbial genomes shed light on interconnected biogeochemical processes in an aquifer system.</title>
        <authorList>
            <person name="Anantharaman K."/>
            <person name="Brown C.T."/>
            <person name="Hug L.A."/>
            <person name="Sharon I."/>
            <person name="Castelle C.J."/>
            <person name="Probst A.J."/>
            <person name="Thomas B.C."/>
            <person name="Singh A."/>
            <person name="Wilkins M.J."/>
            <person name="Karaoz U."/>
            <person name="Brodie E.L."/>
            <person name="Williams K.H."/>
            <person name="Hubbard S.S."/>
            <person name="Banfield J.F."/>
        </authorList>
    </citation>
    <scope>NUCLEOTIDE SEQUENCE [LARGE SCALE GENOMIC DNA]</scope>
</reference>
<sequence length="79" mass="9147">MESLNDRLAGYQILKITTNKNGSFSRKKIWIRGWHPEVSEKFIHPYVKCIDGLTGKETLLIIDEISPILVFDYHTGKKN</sequence>
<evidence type="ECO:0000313" key="2">
    <source>
        <dbReference type="Proteomes" id="UP000177507"/>
    </source>
</evidence>